<dbReference type="AlphaFoldDB" id="A0A0D2ZS52"/>
<feature type="domain" description="Heme-copper oxidase subunit III family profile" evidence="7">
    <location>
        <begin position="5"/>
        <end position="44"/>
    </location>
</feature>
<evidence type="ECO:0000256" key="5">
    <source>
        <dbReference type="SAM" id="MobiDB-lite"/>
    </source>
</evidence>
<name>A0A0D2ZS52_BRAOL</name>
<keyword evidence="2 6" id="KW-0812">Transmembrane</keyword>
<dbReference type="Gramene" id="Bo00907s010.1">
    <property type="protein sequence ID" value="Bo00907s010.1"/>
    <property type="gene ID" value="Bo00907s010"/>
</dbReference>
<keyword evidence="9" id="KW-1185">Reference proteome</keyword>
<dbReference type="HOGENOM" id="CLU_1279261_0_0_1"/>
<evidence type="ECO:0000259" key="7">
    <source>
        <dbReference type="Pfam" id="PF00510"/>
    </source>
</evidence>
<dbReference type="Proteomes" id="UP000032141">
    <property type="component" value="Unassembled WGS sequence"/>
</dbReference>
<dbReference type="GO" id="GO:0004129">
    <property type="term" value="F:cytochrome-c oxidase activity"/>
    <property type="evidence" value="ECO:0007669"/>
    <property type="project" value="InterPro"/>
</dbReference>
<dbReference type="STRING" id="109376.A0A0D2ZS52"/>
<keyword evidence="3 6" id="KW-1133">Transmembrane helix</keyword>
<feature type="compositionally biased region" description="Polar residues" evidence="5">
    <location>
        <begin position="162"/>
        <end position="200"/>
    </location>
</feature>
<reference evidence="8" key="1">
    <citation type="journal article" date="2014" name="Genome Biol.">
        <title>Transcriptome and methylome profiling reveals relics of genome dominance in the mesopolyploid Brassica oleracea.</title>
        <authorList>
            <person name="Parkin I.A."/>
            <person name="Koh C."/>
            <person name="Tang H."/>
            <person name="Robinson S.J."/>
            <person name="Kagale S."/>
            <person name="Clarke W.E."/>
            <person name="Town C.D."/>
            <person name="Nixon J."/>
            <person name="Krishnakumar V."/>
            <person name="Bidwell S.L."/>
            <person name="Denoeud F."/>
            <person name="Belcram H."/>
            <person name="Links M.G."/>
            <person name="Just J."/>
            <person name="Clarke C."/>
            <person name="Bender T."/>
            <person name="Huebert T."/>
            <person name="Mason A.S."/>
            <person name="Pires J.C."/>
            <person name="Barker G."/>
            <person name="Moore J."/>
            <person name="Walley P.G."/>
            <person name="Manoli S."/>
            <person name="Batley J."/>
            <person name="Edwards D."/>
            <person name="Nelson M.N."/>
            <person name="Wang X."/>
            <person name="Paterson A.H."/>
            <person name="King G."/>
            <person name="Bancroft I."/>
            <person name="Chalhoub B."/>
            <person name="Sharpe A.G."/>
        </authorList>
    </citation>
    <scope>NUCLEOTIDE SEQUENCE [LARGE SCALE GENOMIC DNA]</scope>
    <source>
        <strain evidence="8">cv. TO1000</strain>
    </source>
</reference>
<proteinExistence type="predicted"/>
<reference evidence="8" key="2">
    <citation type="submission" date="2015-06" db="UniProtKB">
        <authorList>
            <consortium name="EnsemblPlants"/>
        </authorList>
    </citation>
    <scope>IDENTIFICATION</scope>
</reference>
<evidence type="ECO:0000256" key="2">
    <source>
        <dbReference type="ARBA" id="ARBA00022692"/>
    </source>
</evidence>
<evidence type="ECO:0000313" key="8">
    <source>
        <dbReference type="EnsemblPlants" id="Bo00907s010.1"/>
    </source>
</evidence>
<dbReference type="EnsemblPlants" id="Bo00907s010.1">
    <property type="protein sequence ID" value="Bo00907s010.1"/>
    <property type="gene ID" value="Bo00907s010"/>
</dbReference>
<keyword evidence="4 6" id="KW-0472">Membrane</keyword>
<feature type="compositionally biased region" description="Basic and acidic residues" evidence="5">
    <location>
        <begin position="205"/>
        <end position="216"/>
    </location>
</feature>
<comment type="subcellular location">
    <subcellularLocation>
        <location evidence="1">Membrane</location>
        <topology evidence="1">Multi-pass membrane protein</topology>
    </subcellularLocation>
</comment>
<feature type="region of interest" description="Disordered" evidence="5">
    <location>
        <begin position="44"/>
        <end position="98"/>
    </location>
</feature>
<dbReference type="GO" id="GO:0016020">
    <property type="term" value="C:membrane"/>
    <property type="evidence" value="ECO:0007669"/>
    <property type="project" value="UniProtKB-SubCell"/>
</dbReference>
<evidence type="ECO:0000313" key="9">
    <source>
        <dbReference type="Proteomes" id="UP000032141"/>
    </source>
</evidence>
<protein>
    <recommendedName>
        <fullName evidence="7">Heme-copper oxidase subunit III family profile domain-containing protein</fullName>
    </recommendedName>
</protein>
<feature type="compositionally biased region" description="Basic and acidic residues" evidence="5">
    <location>
        <begin position="142"/>
        <end position="161"/>
    </location>
</feature>
<organism evidence="8 9">
    <name type="scientific">Brassica oleracea var. oleracea</name>
    <dbReference type="NCBI Taxonomy" id="109376"/>
    <lineage>
        <taxon>Eukaryota</taxon>
        <taxon>Viridiplantae</taxon>
        <taxon>Streptophyta</taxon>
        <taxon>Embryophyta</taxon>
        <taxon>Tracheophyta</taxon>
        <taxon>Spermatophyta</taxon>
        <taxon>Magnoliopsida</taxon>
        <taxon>eudicotyledons</taxon>
        <taxon>Gunneridae</taxon>
        <taxon>Pentapetalae</taxon>
        <taxon>rosids</taxon>
        <taxon>malvids</taxon>
        <taxon>Brassicales</taxon>
        <taxon>Brassicaceae</taxon>
        <taxon>Brassiceae</taxon>
        <taxon>Brassica</taxon>
    </lineage>
</organism>
<evidence type="ECO:0000256" key="1">
    <source>
        <dbReference type="ARBA" id="ARBA00004141"/>
    </source>
</evidence>
<dbReference type="InterPro" id="IPR000298">
    <property type="entry name" value="Cyt_c_oxidase-like_su3"/>
</dbReference>
<feature type="transmembrane region" description="Helical" evidence="6">
    <location>
        <begin position="23"/>
        <end position="41"/>
    </location>
</feature>
<accession>A0A0D2ZS52</accession>
<dbReference type="Pfam" id="PF00510">
    <property type="entry name" value="COX3"/>
    <property type="match status" value="1"/>
</dbReference>
<dbReference type="SUPFAM" id="SSF81452">
    <property type="entry name" value="Cytochrome c oxidase subunit III-like"/>
    <property type="match status" value="1"/>
</dbReference>
<feature type="region of interest" description="Disordered" evidence="5">
    <location>
        <begin position="138"/>
        <end position="216"/>
    </location>
</feature>
<feature type="compositionally biased region" description="Basic and acidic residues" evidence="5">
    <location>
        <begin position="78"/>
        <end position="98"/>
    </location>
</feature>
<sequence length="216" mass="23270">MTTFSGATITYGHHAFIKGDRKGALYGSIATVLLAVVFTGFQASSGGGDGNNGDNDSGYDDDSDDDSEDNDSVEDMDVVERDDHNAPEKIVDDLDLVDKAKQGDNDALSILKEDYPAFFDQNSDQEGLKQVEDYLEEEFPGELEKSEREADELDRVSRRNNGESSGDSTSATHGRPSGTDNGGVTHTPSNPNGEGSSTRSPVDYVIEKESTELPSF</sequence>
<evidence type="ECO:0000256" key="6">
    <source>
        <dbReference type="SAM" id="Phobius"/>
    </source>
</evidence>
<dbReference type="InterPro" id="IPR035973">
    <property type="entry name" value="Cyt_c_oxidase_su3-like_sf"/>
</dbReference>
<feature type="compositionally biased region" description="Acidic residues" evidence="5">
    <location>
        <begin position="57"/>
        <end position="77"/>
    </location>
</feature>
<evidence type="ECO:0000256" key="3">
    <source>
        <dbReference type="ARBA" id="ARBA00022989"/>
    </source>
</evidence>
<evidence type="ECO:0000256" key="4">
    <source>
        <dbReference type="ARBA" id="ARBA00023136"/>
    </source>
</evidence>